<accession>A0A6L2JJU1</accession>
<organism evidence="2">
    <name type="scientific">Tanacetum cinerariifolium</name>
    <name type="common">Dalmatian daisy</name>
    <name type="synonym">Chrysanthemum cinerariifolium</name>
    <dbReference type="NCBI Taxonomy" id="118510"/>
    <lineage>
        <taxon>Eukaryota</taxon>
        <taxon>Viridiplantae</taxon>
        <taxon>Streptophyta</taxon>
        <taxon>Embryophyta</taxon>
        <taxon>Tracheophyta</taxon>
        <taxon>Spermatophyta</taxon>
        <taxon>Magnoliopsida</taxon>
        <taxon>eudicotyledons</taxon>
        <taxon>Gunneridae</taxon>
        <taxon>Pentapetalae</taxon>
        <taxon>asterids</taxon>
        <taxon>campanulids</taxon>
        <taxon>Asterales</taxon>
        <taxon>Asteraceae</taxon>
        <taxon>Asteroideae</taxon>
        <taxon>Anthemideae</taxon>
        <taxon>Anthemidinae</taxon>
        <taxon>Tanacetum</taxon>
    </lineage>
</organism>
<dbReference type="AlphaFoldDB" id="A0A6L2JJU1"/>
<name>A0A6L2JJU1_TANCI</name>
<feature type="domain" description="Dynamin GTPase effector" evidence="1">
    <location>
        <begin position="2"/>
        <end position="44"/>
    </location>
</feature>
<reference evidence="2" key="1">
    <citation type="journal article" date="2019" name="Sci. Rep.">
        <title>Draft genome of Tanacetum cinerariifolium, the natural source of mosquito coil.</title>
        <authorList>
            <person name="Yamashiro T."/>
            <person name="Shiraishi A."/>
            <person name="Satake H."/>
            <person name="Nakayama K."/>
        </authorList>
    </citation>
    <scope>NUCLEOTIDE SEQUENCE</scope>
</reference>
<evidence type="ECO:0000259" key="1">
    <source>
        <dbReference type="Pfam" id="PF02212"/>
    </source>
</evidence>
<gene>
    <name evidence="2" type="ORF">Tci_009279</name>
</gene>
<proteinExistence type="predicted"/>
<dbReference type="GO" id="GO:0005525">
    <property type="term" value="F:GTP binding"/>
    <property type="evidence" value="ECO:0007669"/>
    <property type="project" value="InterPro"/>
</dbReference>
<comment type="caution">
    <text evidence="2">The sequence shown here is derived from an EMBL/GenBank/DDBJ whole genome shotgun (WGS) entry which is preliminary data.</text>
</comment>
<sequence length="67" mass="7615">MAQEVRGYVETVLNSLGANVPKAVVMCQVEKAKECMLNKLSSSIRSFMVQYTNWMRSPKIPKTSEYL</sequence>
<dbReference type="Pfam" id="PF02212">
    <property type="entry name" value="GED"/>
    <property type="match status" value="1"/>
</dbReference>
<dbReference type="InterPro" id="IPR003130">
    <property type="entry name" value="GED"/>
</dbReference>
<dbReference type="GO" id="GO:0003924">
    <property type="term" value="F:GTPase activity"/>
    <property type="evidence" value="ECO:0007669"/>
    <property type="project" value="InterPro"/>
</dbReference>
<protein>
    <submittedName>
        <fullName evidence="2">Dynamin-2A-like isoform X2</fullName>
    </submittedName>
</protein>
<dbReference type="EMBL" id="BKCJ010000913">
    <property type="protein sequence ID" value="GEU37301.1"/>
    <property type="molecule type" value="Genomic_DNA"/>
</dbReference>
<evidence type="ECO:0000313" key="2">
    <source>
        <dbReference type="EMBL" id="GEU37301.1"/>
    </source>
</evidence>